<dbReference type="Gene3D" id="1.10.760.10">
    <property type="entry name" value="Cytochrome c-like domain"/>
    <property type="match status" value="2"/>
</dbReference>
<reference evidence="15 16" key="1">
    <citation type="submission" date="2018-09" db="EMBL/GenBank/DDBJ databases">
        <title>Draft genome sequence of Rhodopseudomonas palustris 2.1.18.</title>
        <authorList>
            <person name="Robertson S.L."/>
            <person name="Meyer T.E."/>
            <person name="Kyndt J.A."/>
        </authorList>
    </citation>
    <scope>NUCLEOTIDE SEQUENCE [LARGE SCALE GENOMIC DNA]</scope>
    <source>
        <strain evidence="15 16">2.1.18</strain>
    </source>
</reference>
<gene>
    <name evidence="15" type="ORF">D4Q52_20250</name>
</gene>
<feature type="binding site" description="covalent" evidence="12">
    <location>
        <position position="340"/>
    </location>
    <ligand>
        <name>heme c</name>
        <dbReference type="ChEBI" id="CHEBI:61717"/>
        <label>3</label>
    </ligand>
</feature>
<dbReference type="PANTHER" id="PTHR35008">
    <property type="entry name" value="BLL4482 PROTEIN-RELATED"/>
    <property type="match status" value="1"/>
</dbReference>
<proteinExistence type="predicted"/>
<dbReference type="InterPro" id="IPR009056">
    <property type="entry name" value="Cyt_c-like_dom"/>
</dbReference>
<evidence type="ECO:0000256" key="8">
    <source>
        <dbReference type="ARBA" id="ARBA00022737"/>
    </source>
</evidence>
<dbReference type="Pfam" id="PF13442">
    <property type="entry name" value="Cytochrome_CBB3"/>
    <property type="match status" value="1"/>
</dbReference>
<dbReference type="PIRSF" id="PIRSF000018">
    <property type="entry name" value="Mb_ADH_cyt_c"/>
    <property type="match status" value="1"/>
</dbReference>
<dbReference type="InterPro" id="IPR014353">
    <property type="entry name" value="Membr-bd_ADH_cyt_c"/>
</dbReference>
<dbReference type="AlphaFoldDB" id="A0A418V0Y0"/>
<evidence type="ECO:0000256" key="13">
    <source>
        <dbReference type="PIRSR" id="PIRSR000018-51"/>
    </source>
</evidence>
<keyword evidence="6 13" id="KW-0479">Metal-binding</keyword>
<feature type="binding site" description="axial binding residue" evidence="13">
    <location>
        <position position="344"/>
    </location>
    <ligand>
        <name>heme c</name>
        <dbReference type="ChEBI" id="CHEBI:61717"/>
        <label>3</label>
    </ligand>
    <ligandPart>
        <name>Fe</name>
        <dbReference type="ChEBI" id="CHEBI:18248"/>
    </ligandPart>
</feature>
<keyword evidence="10 13" id="KW-0408">Iron</keyword>
<comment type="caution">
    <text evidence="15">The sequence shown here is derived from an EMBL/GenBank/DDBJ whole genome shotgun (WGS) entry which is preliminary data.</text>
</comment>
<keyword evidence="2" id="KW-0813">Transport</keyword>
<organism evidence="15 16">
    <name type="scientific">Rhodopseudomonas palustris</name>
    <dbReference type="NCBI Taxonomy" id="1076"/>
    <lineage>
        <taxon>Bacteria</taxon>
        <taxon>Pseudomonadati</taxon>
        <taxon>Pseudomonadota</taxon>
        <taxon>Alphaproteobacteria</taxon>
        <taxon>Hyphomicrobiales</taxon>
        <taxon>Nitrobacteraceae</taxon>
        <taxon>Rhodopseudomonas</taxon>
    </lineage>
</organism>
<evidence type="ECO:0000256" key="6">
    <source>
        <dbReference type="ARBA" id="ARBA00022723"/>
    </source>
</evidence>
<feature type="domain" description="Cytochrome c" evidence="14">
    <location>
        <begin position="327"/>
        <end position="412"/>
    </location>
</feature>
<dbReference type="InterPro" id="IPR036909">
    <property type="entry name" value="Cyt_c-like_dom_sf"/>
</dbReference>
<keyword evidence="3" id="KW-1003">Cell membrane</keyword>
<feature type="domain" description="Cytochrome c" evidence="14">
    <location>
        <begin position="43"/>
        <end position="146"/>
    </location>
</feature>
<dbReference type="GO" id="GO:0009055">
    <property type="term" value="F:electron transfer activity"/>
    <property type="evidence" value="ECO:0007669"/>
    <property type="project" value="InterPro"/>
</dbReference>
<feature type="binding site" description="covalent" evidence="12">
    <location>
        <position position="203"/>
    </location>
    <ligand>
        <name>heme c</name>
        <dbReference type="ChEBI" id="CHEBI:61717"/>
        <label>2</label>
    </ligand>
</feature>
<sequence>MTRILTITTGLIVVAAVLAGWFFFWPAKLTQVQASPNQPAGAALIARGAYLTTAADCESCHTAPGGKPFAGGRAFKLPFGTIYSTNITPDATTGIGQWSDAEFVRALHQGIGRGGEDLYPALPYTSYALLSTDDVLAIRAHLATLRPVATQQPVNTLSFPFNQRFVLRAWKLLFMPAQPWRPSPQRDAQWNKGAYLVEALAHCGECHTPRNVMFAMKRSEKFAGAVVDGYKAYNITPDPETGIGRWSDAEISAYLATGHAPGHGGASGGMAEAIKFSLGRLPRDDIAAITAYLKTVPPQRSALSPPINPNPTTLASAAPWLPAAESGANPTGRRIFASACASCHGWDGSGRQTGNASLRGARSVNDVEGANVIRTVLQGVAVSSPTGAMPAFAAAYSDDEIAAVANYVIGHFGGKPGRVKPQDVKAARN</sequence>
<evidence type="ECO:0000256" key="2">
    <source>
        <dbReference type="ARBA" id="ARBA00022448"/>
    </source>
</evidence>
<evidence type="ECO:0000256" key="3">
    <source>
        <dbReference type="ARBA" id="ARBA00022475"/>
    </source>
</evidence>
<evidence type="ECO:0000259" key="14">
    <source>
        <dbReference type="PROSITE" id="PS51007"/>
    </source>
</evidence>
<keyword evidence="9" id="KW-0249">Electron transport</keyword>
<evidence type="ECO:0000256" key="1">
    <source>
        <dbReference type="ARBA" id="ARBA00004236"/>
    </source>
</evidence>
<keyword evidence="7" id="KW-0732">Signal</keyword>
<dbReference type="InterPro" id="IPR051459">
    <property type="entry name" value="Cytochrome_c-type_DH"/>
</dbReference>
<dbReference type="OrthoDB" id="9811281at2"/>
<accession>A0A418V0Y0</accession>
<evidence type="ECO:0000313" key="16">
    <source>
        <dbReference type="Proteomes" id="UP000285523"/>
    </source>
</evidence>
<evidence type="ECO:0000256" key="7">
    <source>
        <dbReference type="ARBA" id="ARBA00022729"/>
    </source>
</evidence>
<feature type="binding site" description="covalent" evidence="12">
    <location>
        <position position="206"/>
    </location>
    <ligand>
        <name>heme c</name>
        <dbReference type="ChEBI" id="CHEBI:61717"/>
        <label>2</label>
    </ligand>
</feature>
<feature type="binding site" description="covalent" evidence="12">
    <location>
        <position position="57"/>
    </location>
    <ligand>
        <name>heme c</name>
        <dbReference type="ChEBI" id="CHEBI:61717"/>
        <label>1</label>
    </ligand>
</feature>
<keyword evidence="11" id="KW-0472">Membrane</keyword>
<comment type="cofactor">
    <cofactor evidence="12">
        <name>heme c</name>
        <dbReference type="ChEBI" id="CHEBI:61717"/>
    </cofactor>
    <text evidence="12">Binds 3 heme c groups covalently per subunit.</text>
</comment>
<feature type="binding site" description="axial binding residue" evidence="13">
    <location>
        <position position="61"/>
    </location>
    <ligand>
        <name>heme c</name>
        <dbReference type="ChEBI" id="CHEBI:61717"/>
        <label>1</label>
    </ligand>
    <ligandPart>
        <name>Fe</name>
        <dbReference type="ChEBI" id="CHEBI:18248"/>
    </ligandPart>
</feature>
<comment type="subcellular location">
    <subcellularLocation>
        <location evidence="1">Cell membrane</location>
    </subcellularLocation>
</comment>
<dbReference type="InterPro" id="IPR008168">
    <property type="entry name" value="Cyt_C_IC"/>
</dbReference>
<dbReference type="PRINTS" id="PR00605">
    <property type="entry name" value="CYTCHROMECIC"/>
</dbReference>
<feature type="domain" description="Cytochrome c" evidence="14">
    <location>
        <begin position="188"/>
        <end position="297"/>
    </location>
</feature>
<dbReference type="PROSITE" id="PS51007">
    <property type="entry name" value="CYTC"/>
    <property type="match status" value="3"/>
</dbReference>
<feature type="binding site" description="covalent" evidence="12">
    <location>
        <position position="60"/>
    </location>
    <ligand>
        <name>heme c</name>
        <dbReference type="ChEBI" id="CHEBI:61717"/>
        <label>1</label>
    </ligand>
</feature>
<evidence type="ECO:0000256" key="11">
    <source>
        <dbReference type="ARBA" id="ARBA00023136"/>
    </source>
</evidence>
<dbReference type="Proteomes" id="UP000285523">
    <property type="component" value="Unassembled WGS sequence"/>
</dbReference>
<evidence type="ECO:0000256" key="4">
    <source>
        <dbReference type="ARBA" id="ARBA00022617"/>
    </source>
</evidence>
<evidence type="ECO:0000256" key="5">
    <source>
        <dbReference type="ARBA" id="ARBA00022660"/>
    </source>
</evidence>
<evidence type="ECO:0000313" key="15">
    <source>
        <dbReference type="EMBL" id="RJF69493.1"/>
    </source>
</evidence>
<feature type="binding site" description="covalent" evidence="12">
    <location>
        <position position="343"/>
    </location>
    <ligand>
        <name>heme c</name>
        <dbReference type="ChEBI" id="CHEBI:61717"/>
        <label>3</label>
    </ligand>
</feature>
<dbReference type="GO" id="GO:0005506">
    <property type="term" value="F:iron ion binding"/>
    <property type="evidence" value="ECO:0007669"/>
    <property type="project" value="InterPro"/>
</dbReference>
<dbReference type="GO" id="GO:0005886">
    <property type="term" value="C:plasma membrane"/>
    <property type="evidence" value="ECO:0007669"/>
    <property type="project" value="UniProtKB-SubCell"/>
</dbReference>
<dbReference type="SUPFAM" id="SSF46626">
    <property type="entry name" value="Cytochrome c"/>
    <property type="match status" value="3"/>
</dbReference>
<evidence type="ECO:0000256" key="12">
    <source>
        <dbReference type="PIRSR" id="PIRSR000018-50"/>
    </source>
</evidence>
<evidence type="ECO:0000256" key="10">
    <source>
        <dbReference type="ARBA" id="ARBA00023004"/>
    </source>
</evidence>
<keyword evidence="5" id="KW-0679">Respiratory chain</keyword>
<name>A0A418V0Y0_RHOPL</name>
<protein>
    <submittedName>
        <fullName evidence="15">Cytochrome c</fullName>
    </submittedName>
</protein>
<keyword evidence="8" id="KW-0677">Repeat</keyword>
<dbReference type="GO" id="GO:0020037">
    <property type="term" value="F:heme binding"/>
    <property type="evidence" value="ECO:0007669"/>
    <property type="project" value="InterPro"/>
</dbReference>
<dbReference type="RefSeq" id="WP_119858379.1">
    <property type="nucleotide sequence ID" value="NZ_QYYD01000023.1"/>
</dbReference>
<dbReference type="PANTHER" id="PTHR35008:SF8">
    <property type="entry name" value="ALCOHOL DEHYDROGENASE CYTOCHROME C SUBUNIT"/>
    <property type="match status" value="1"/>
</dbReference>
<evidence type="ECO:0000256" key="9">
    <source>
        <dbReference type="ARBA" id="ARBA00022982"/>
    </source>
</evidence>
<dbReference type="GO" id="GO:0016614">
    <property type="term" value="F:oxidoreductase activity, acting on CH-OH group of donors"/>
    <property type="evidence" value="ECO:0007669"/>
    <property type="project" value="InterPro"/>
</dbReference>
<feature type="binding site" description="axial binding residue" evidence="13">
    <location>
        <position position="207"/>
    </location>
    <ligand>
        <name>heme c</name>
        <dbReference type="ChEBI" id="CHEBI:61717"/>
        <label>2</label>
    </ligand>
    <ligandPart>
        <name>Fe</name>
        <dbReference type="ChEBI" id="CHEBI:18248"/>
    </ligandPart>
</feature>
<dbReference type="EMBL" id="QYYD01000023">
    <property type="protein sequence ID" value="RJF69493.1"/>
    <property type="molecule type" value="Genomic_DNA"/>
</dbReference>
<keyword evidence="4 12" id="KW-0349">Heme</keyword>